<sequence>METGGGADKMCFEDRKVAGGRGTAARAGVSGAHGVGSAVGPSPGGGVELEEARLDPLSRASSSAMLVAIWLTVPSSAAMRGWSSEVEGVCEAHARGAPKDVGGWRCVRGAPEYARSMPAGVGSGEACVGGG</sequence>
<dbReference type="Proteomes" id="UP000233551">
    <property type="component" value="Unassembled WGS sequence"/>
</dbReference>
<dbReference type="EMBL" id="PGOL01001923">
    <property type="protein sequence ID" value="PKI52667.1"/>
    <property type="molecule type" value="Genomic_DNA"/>
</dbReference>
<comment type="caution">
    <text evidence="2">The sequence shown here is derived from an EMBL/GenBank/DDBJ whole genome shotgun (WGS) entry which is preliminary data.</text>
</comment>
<evidence type="ECO:0000313" key="2">
    <source>
        <dbReference type="EMBL" id="PKI52667.1"/>
    </source>
</evidence>
<reference evidence="2 3" key="1">
    <citation type="submission" date="2017-11" db="EMBL/GenBank/DDBJ databases">
        <title>De-novo sequencing of pomegranate (Punica granatum L.) genome.</title>
        <authorList>
            <person name="Akparov Z."/>
            <person name="Amiraslanov A."/>
            <person name="Hajiyeva S."/>
            <person name="Abbasov M."/>
            <person name="Kaur K."/>
            <person name="Hamwieh A."/>
            <person name="Solovyev V."/>
            <person name="Salamov A."/>
            <person name="Braich B."/>
            <person name="Kosarev P."/>
            <person name="Mahmoud A."/>
            <person name="Hajiyev E."/>
            <person name="Babayeva S."/>
            <person name="Izzatullayeva V."/>
            <person name="Mammadov A."/>
            <person name="Mammadov A."/>
            <person name="Sharifova S."/>
            <person name="Ojaghi J."/>
            <person name="Eynullazada K."/>
            <person name="Bayramov B."/>
            <person name="Abdulazimova A."/>
            <person name="Shahmuradov I."/>
        </authorList>
    </citation>
    <scope>NUCLEOTIDE SEQUENCE [LARGE SCALE GENOMIC DNA]</scope>
    <source>
        <strain evidence="3">cv. AG2017</strain>
        <tissue evidence="2">Leaf</tissue>
    </source>
</reference>
<name>A0A2I0J8V2_PUNGR</name>
<evidence type="ECO:0000313" key="3">
    <source>
        <dbReference type="Proteomes" id="UP000233551"/>
    </source>
</evidence>
<organism evidence="2 3">
    <name type="scientific">Punica granatum</name>
    <name type="common">Pomegranate</name>
    <dbReference type="NCBI Taxonomy" id="22663"/>
    <lineage>
        <taxon>Eukaryota</taxon>
        <taxon>Viridiplantae</taxon>
        <taxon>Streptophyta</taxon>
        <taxon>Embryophyta</taxon>
        <taxon>Tracheophyta</taxon>
        <taxon>Spermatophyta</taxon>
        <taxon>Magnoliopsida</taxon>
        <taxon>eudicotyledons</taxon>
        <taxon>Gunneridae</taxon>
        <taxon>Pentapetalae</taxon>
        <taxon>rosids</taxon>
        <taxon>malvids</taxon>
        <taxon>Myrtales</taxon>
        <taxon>Lythraceae</taxon>
        <taxon>Punica</taxon>
    </lineage>
</organism>
<feature type="region of interest" description="Disordered" evidence="1">
    <location>
        <begin position="25"/>
        <end position="47"/>
    </location>
</feature>
<gene>
    <name evidence="2" type="ORF">CRG98_026943</name>
</gene>
<accession>A0A2I0J8V2</accession>
<proteinExistence type="predicted"/>
<evidence type="ECO:0000256" key="1">
    <source>
        <dbReference type="SAM" id="MobiDB-lite"/>
    </source>
</evidence>
<dbReference type="AlphaFoldDB" id="A0A2I0J8V2"/>
<protein>
    <submittedName>
        <fullName evidence="2">Uncharacterized protein</fullName>
    </submittedName>
</protein>
<feature type="compositionally biased region" description="Low complexity" evidence="1">
    <location>
        <begin position="25"/>
        <end position="41"/>
    </location>
</feature>
<keyword evidence="3" id="KW-1185">Reference proteome</keyword>